<gene>
    <name evidence="5" type="primary">106082448</name>
</gene>
<dbReference type="EnsemblMetazoa" id="SCAU012849-RA">
    <property type="protein sequence ID" value="SCAU012849-PA"/>
    <property type="gene ID" value="SCAU012849"/>
</dbReference>
<dbReference type="GO" id="GO:0005634">
    <property type="term" value="C:nucleus"/>
    <property type="evidence" value="ECO:0007669"/>
    <property type="project" value="TreeGrafter"/>
</dbReference>
<accession>A0A1I8Q0X1</accession>
<dbReference type="Pfam" id="PF04641">
    <property type="entry name" value="Rtf2"/>
    <property type="match status" value="1"/>
</dbReference>
<feature type="compositionally biased region" description="Low complexity" evidence="4">
    <location>
        <begin position="221"/>
        <end position="240"/>
    </location>
</feature>
<sequence>MGCDGGTIPRRDELVRVKKKPEQKDKDSEREFRWLHCALTQQRLQEPIVMCGLGRLYSKQNVLERLLEKESMPEIAKHIKSMKDIKQLNLTPNPAFTEEDKTEGLLDARHAPYICKLIGLEMSGKFRFVGIWSCGCVMSERALKEIKGSSSGGACPVCQQPFGVEDVIILNGNEDDLEMMQAKIEMRQAKRKANKKEKKEKKDKDIKIEINSEGGKDDMPSTSKSSTNSNTTTTSSLKTKVVANPKRLGATSEAMQDPELKRLKTDYSVAKDPKASDVYKSLFTSHKNDKEQTRAHWVTYNPFYN</sequence>
<keyword evidence="6" id="KW-1185">Reference proteome</keyword>
<dbReference type="GO" id="GO:0006274">
    <property type="term" value="P:DNA replication termination"/>
    <property type="evidence" value="ECO:0007669"/>
    <property type="project" value="TreeGrafter"/>
</dbReference>
<dbReference type="VEuPathDB" id="VectorBase:SCAU012849"/>
<dbReference type="STRING" id="35570.A0A1I8Q0X1"/>
<dbReference type="PANTHER" id="PTHR12775:SF0">
    <property type="entry name" value="REPLICATION TERMINATION FACTOR 2"/>
    <property type="match status" value="1"/>
</dbReference>
<dbReference type="OrthoDB" id="247013at2759"/>
<dbReference type="InterPro" id="IPR027799">
    <property type="entry name" value="Rtf2_RING-finger"/>
</dbReference>
<dbReference type="PANTHER" id="PTHR12775">
    <property type="entry name" value="PROTEIN C20ORF43 HOMOLOG"/>
    <property type="match status" value="1"/>
</dbReference>
<evidence type="ECO:0000313" key="6">
    <source>
        <dbReference type="Proteomes" id="UP000095300"/>
    </source>
</evidence>
<feature type="region of interest" description="Disordered" evidence="4">
    <location>
        <begin position="188"/>
        <end position="259"/>
    </location>
</feature>
<evidence type="ECO:0000256" key="4">
    <source>
        <dbReference type="SAM" id="MobiDB-lite"/>
    </source>
</evidence>
<evidence type="ECO:0000256" key="3">
    <source>
        <dbReference type="ARBA" id="ARBA00030367"/>
    </source>
</evidence>
<evidence type="ECO:0000313" key="5">
    <source>
        <dbReference type="EnsemblMetazoa" id="SCAU012849-PA"/>
    </source>
</evidence>
<evidence type="ECO:0000256" key="1">
    <source>
        <dbReference type="ARBA" id="ARBA00009885"/>
    </source>
</evidence>
<dbReference type="CDD" id="cd16653">
    <property type="entry name" value="RING-like_Rtf2"/>
    <property type="match status" value="1"/>
</dbReference>
<organism evidence="5 6">
    <name type="scientific">Stomoxys calcitrans</name>
    <name type="common">Stable fly</name>
    <name type="synonym">Conops calcitrans</name>
    <dbReference type="NCBI Taxonomy" id="35570"/>
    <lineage>
        <taxon>Eukaryota</taxon>
        <taxon>Metazoa</taxon>
        <taxon>Ecdysozoa</taxon>
        <taxon>Arthropoda</taxon>
        <taxon>Hexapoda</taxon>
        <taxon>Insecta</taxon>
        <taxon>Pterygota</taxon>
        <taxon>Neoptera</taxon>
        <taxon>Endopterygota</taxon>
        <taxon>Diptera</taxon>
        <taxon>Brachycera</taxon>
        <taxon>Muscomorpha</taxon>
        <taxon>Muscoidea</taxon>
        <taxon>Muscidae</taxon>
        <taxon>Stomoxys</taxon>
    </lineage>
</organism>
<comment type="similarity">
    <text evidence="1">Belongs to the rtf2 family.</text>
</comment>
<feature type="compositionally biased region" description="Basic residues" evidence="4">
    <location>
        <begin position="189"/>
        <end position="199"/>
    </location>
</feature>
<protein>
    <recommendedName>
        <fullName evidence="2">Replication termination factor 2</fullName>
    </recommendedName>
    <alternativeName>
        <fullName evidence="3">Replication termination factor 2 domain-containing protein 1</fullName>
    </alternativeName>
</protein>
<dbReference type="AlphaFoldDB" id="A0A1I8Q0X1"/>
<proteinExistence type="inferred from homology"/>
<dbReference type="Proteomes" id="UP000095300">
    <property type="component" value="Unassembled WGS sequence"/>
</dbReference>
<feature type="compositionally biased region" description="Basic and acidic residues" evidence="4">
    <location>
        <begin position="200"/>
        <end position="219"/>
    </location>
</feature>
<dbReference type="InterPro" id="IPR006735">
    <property type="entry name" value="Rtf2"/>
</dbReference>
<dbReference type="KEGG" id="scac:106082448"/>
<evidence type="ECO:0000256" key="2">
    <source>
        <dbReference type="ARBA" id="ARBA00015157"/>
    </source>
</evidence>
<reference evidence="5" key="1">
    <citation type="submission" date="2020-05" db="UniProtKB">
        <authorList>
            <consortium name="EnsemblMetazoa"/>
        </authorList>
    </citation>
    <scope>IDENTIFICATION</scope>
    <source>
        <strain evidence="5">USDA</strain>
    </source>
</reference>
<name>A0A1I8Q0X1_STOCA</name>